<proteinExistence type="predicted"/>
<organism evidence="1 2">
    <name type="scientific">Eleutherodactylus coqui</name>
    <name type="common">Puerto Rican coqui</name>
    <dbReference type="NCBI Taxonomy" id="57060"/>
    <lineage>
        <taxon>Eukaryota</taxon>
        <taxon>Metazoa</taxon>
        <taxon>Chordata</taxon>
        <taxon>Craniata</taxon>
        <taxon>Vertebrata</taxon>
        <taxon>Euteleostomi</taxon>
        <taxon>Amphibia</taxon>
        <taxon>Batrachia</taxon>
        <taxon>Anura</taxon>
        <taxon>Neobatrachia</taxon>
        <taxon>Hyloidea</taxon>
        <taxon>Eleutherodactylidae</taxon>
        <taxon>Eleutherodactylinae</taxon>
        <taxon>Eleutherodactylus</taxon>
        <taxon>Eleutherodactylus</taxon>
    </lineage>
</organism>
<protein>
    <submittedName>
        <fullName evidence="1">Uncharacterized protein</fullName>
    </submittedName>
</protein>
<gene>
    <name evidence="1" type="ORF">GDO78_012932</name>
</gene>
<keyword evidence="2" id="KW-1185">Reference proteome</keyword>
<dbReference type="AlphaFoldDB" id="A0A8J6EX57"/>
<accession>A0A8J6EX57</accession>
<dbReference type="Proteomes" id="UP000770717">
    <property type="component" value="Unassembled WGS sequence"/>
</dbReference>
<evidence type="ECO:0000313" key="2">
    <source>
        <dbReference type="Proteomes" id="UP000770717"/>
    </source>
</evidence>
<reference evidence="1" key="1">
    <citation type="thesis" date="2020" institute="ProQuest LLC" country="789 East Eisenhower Parkway, Ann Arbor, MI, USA">
        <title>Comparative Genomics and Chromosome Evolution.</title>
        <authorList>
            <person name="Mudd A.B."/>
        </authorList>
    </citation>
    <scope>NUCLEOTIDE SEQUENCE</scope>
    <source>
        <strain evidence="1">HN-11 Male</strain>
        <tissue evidence="1">Kidney and liver</tissue>
    </source>
</reference>
<sequence length="82" mass="9425">MCAGVRGKDSFCFIHQCSTLKGNKNYYTKFPFKGGFNLQINFWLAQTLLKNFYLTFATRLAPLHYGICDTYVNNAPPPVNFF</sequence>
<comment type="caution">
    <text evidence="1">The sequence shown here is derived from an EMBL/GenBank/DDBJ whole genome shotgun (WGS) entry which is preliminary data.</text>
</comment>
<name>A0A8J6EX57_ELECQ</name>
<evidence type="ECO:0000313" key="1">
    <source>
        <dbReference type="EMBL" id="KAG9477683.1"/>
    </source>
</evidence>
<dbReference type="EMBL" id="WNTK01000009">
    <property type="protein sequence ID" value="KAG9477683.1"/>
    <property type="molecule type" value="Genomic_DNA"/>
</dbReference>